<keyword evidence="2" id="KW-1185">Reference proteome</keyword>
<proteinExistence type="predicted"/>
<dbReference type="Proteomes" id="UP001057279">
    <property type="component" value="Linkage Group LG21"/>
</dbReference>
<accession>A0ACB9U9B0</accession>
<organism evidence="1 2">
    <name type="scientific">Ovis ammon polii x Ovis aries</name>
    <dbReference type="NCBI Taxonomy" id="2918886"/>
    <lineage>
        <taxon>Eukaryota</taxon>
        <taxon>Metazoa</taxon>
        <taxon>Chordata</taxon>
        <taxon>Craniata</taxon>
        <taxon>Vertebrata</taxon>
        <taxon>Euteleostomi</taxon>
        <taxon>Mammalia</taxon>
        <taxon>Eutheria</taxon>
        <taxon>Laurasiatheria</taxon>
        <taxon>Artiodactyla</taxon>
        <taxon>Ruminantia</taxon>
        <taxon>Pecora</taxon>
        <taxon>Bovidae</taxon>
        <taxon>Caprinae</taxon>
        <taxon>Ovis</taxon>
    </lineage>
</organism>
<reference evidence="1" key="1">
    <citation type="submission" date="2022-03" db="EMBL/GenBank/DDBJ databases">
        <title>Genomic analyses of argali, domestic sheep and their hybrids provide insights into chromosomal evolution, heterosis and genetic basis of agronomic traits.</title>
        <authorList>
            <person name="Li M."/>
        </authorList>
    </citation>
    <scope>NUCLEOTIDE SEQUENCE</scope>
    <source>
        <strain evidence="1">F1 hybrid</strain>
    </source>
</reference>
<protein>
    <submittedName>
        <fullName evidence="1">Uncharacterized protein</fullName>
    </submittedName>
</protein>
<sequence length="208" mass="22914">MGGLQRAASLQTSPRLVVGADIFTSITLSVVRSDRLFQHLQILEKQEDAVETGIQENIFWLFQSLGQNECFLEEEIGSEKQVASLVNCGARTPEIPAGSASLSDFSYLLYIKELTFNHFLLDGTFFDMNSQPSSQQMCVSASLQNNVIILHHPRKSTGLHLLAKAACTCAVHTQTTQVSSKPTRMTVVLFAFAESGEITVNDSRIVFL</sequence>
<dbReference type="EMBL" id="CM043046">
    <property type="protein sequence ID" value="KAI4561602.1"/>
    <property type="molecule type" value="Genomic_DNA"/>
</dbReference>
<gene>
    <name evidence="1" type="ORF">MJG53_016656</name>
</gene>
<evidence type="ECO:0000313" key="1">
    <source>
        <dbReference type="EMBL" id="KAI4561602.1"/>
    </source>
</evidence>
<evidence type="ECO:0000313" key="2">
    <source>
        <dbReference type="Proteomes" id="UP001057279"/>
    </source>
</evidence>
<comment type="caution">
    <text evidence="1">The sequence shown here is derived from an EMBL/GenBank/DDBJ whole genome shotgun (WGS) entry which is preliminary data.</text>
</comment>
<name>A0ACB9U9B0_9CETA</name>